<name>A0A9X0D9H6_9CNID</name>
<comment type="caution">
    <text evidence="1">The sequence shown here is derived from an EMBL/GenBank/DDBJ whole genome shotgun (WGS) entry which is preliminary data.</text>
</comment>
<reference evidence="1" key="1">
    <citation type="submission" date="2023-01" db="EMBL/GenBank/DDBJ databases">
        <title>Genome assembly of the deep-sea coral Lophelia pertusa.</title>
        <authorList>
            <person name="Herrera S."/>
            <person name="Cordes E."/>
        </authorList>
    </citation>
    <scope>NUCLEOTIDE SEQUENCE</scope>
    <source>
        <strain evidence="1">USNM1676648</strain>
        <tissue evidence="1">Polyp</tissue>
    </source>
</reference>
<evidence type="ECO:0000313" key="1">
    <source>
        <dbReference type="EMBL" id="KAJ7390583.1"/>
    </source>
</evidence>
<dbReference type="InterPro" id="IPR032675">
    <property type="entry name" value="LRR_dom_sf"/>
</dbReference>
<gene>
    <name evidence="1" type="ORF">OS493_023972</name>
</gene>
<proteinExistence type="predicted"/>
<organism evidence="1 2">
    <name type="scientific">Desmophyllum pertusum</name>
    <dbReference type="NCBI Taxonomy" id="174260"/>
    <lineage>
        <taxon>Eukaryota</taxon>
        <taxon>Metazoa</taxon>
        <taxon>Cnidaria</taxon>
        <taxon>Anthozoa</taxon>
        <taxon>Hexacorallia</taxon>
        <taxon>Scleractinia</taxon>
        <taxon>Caryophylliina</taxon>
        <taxon>Caryophylliidae</taxon>
        <taxon>Desmophyllum</taxon>
    </lineage>
</organism>
<accession>A0A9X0D9H6</accession>
<sequence length="138" mass="15785">MKPYKNLTSLVVTNAGSSVVFPLLDKFPALRKLNLAGLSVPRDCSLQSFPNFQNLEWLELMDSKNIRGDHLLVLSNKVGKTLRYLGLSKLQRITDNHLRDLPHMFPALRSLVLSQCSQITDGLLVEWYIKHKQSEWPK</sequence>
<dbReference type="OrthoDB" id="5959826at2759"/>
<keyword evidence="2" id="KW-1185">Reference proteome</keyword>
<dbReference type="Gene3D" id="3.80.10.10">
    <property type="entry name" value="Ribonuclease Inhibitor"/>
    <property type="match status" value="1"/>
</dbReference>
<dbReference type="Proteomes" id="UP001163046">
    <property type="component" value="Unassembled WGS sequence"/>
</dbReference>
<dbReference type="EMBL" id="MU825414">
    <property type="protein sequence ID" value="KAJ7390583.1"/>
    <property type="molecule type" value="Genomic_DNA"/>
</dbReference>
<protein>
    <submittedName>
        <fullName evidence="1">Uncharacterized protein</fullName>
    </submittedName>
</protein>
<dbReference type="AlphaFoldDB" id="A0A9X0D9H6"/>
<dbReference type="SUPFAM" id="SSF52047">
    <property type="entry name" value="RNI-like"/>
    <property type="match status" value="1"/>
</dbReference>
<evidence type="ECO:0000313" key="2">
    <source>
        <dbReference type="Proteomes" id="UP001163046"/>
    </source>
</evidence>